<dbReference type="Proteomes" id="UP000515161">
    <property type="component" value="Unplaced"/>
</dbReference>
<dbReference type="PROSITE" id="PS50119">
    <property type="entry name" value="ZF_BBOX"/>
    <property type="match status" value="1"/>
</dbReference>
<evidence type="ECO:0000256" key="6">
    <source>
        <dbReference type="PROSITE-ProRule" id="PRU00024"/>
    </source>
</evidence>
<dbReference type="InterPro" id="IPR058030">
    <property type="entry name" value="TRIM8/14/16/25/29/45/65_CC"/>
</dbReference>
<dbReference type="InterPro" id="IPR003879">
    <property type="entry name" value="Butyrophylin_SPRY"/>
</dbReference>
<dbReference type="Gene3D" id="3.30.40.10">
    <property type="entry name" value="Zinc/RING finger domain, C3HC4 (zinc finger)"/>
    <property type="match status" value="1"/>
</dbReference>
<dbReference type="InterPro" id="IPR003877">
    <property type="entry name" value="SPRY_dom"/>
</dbReference>
<dbReference type="SMART" id="SM00184">
    <property type="entry name" value="RING"/>
    <property type="match status" value="1"/>
</dbReference>
<dbReference type="InterPro" id="IPR000315">
    <property type="entry name" value="Znf_B-box"/>
</dbReference>
<evidence type="ECO:0000259" key="8">
    <source>
        <dbReference type="PROSITE" id="PS50089"/>
    </source>
</evidence>
<dbReference type="FunFam" id="2.60.120.920:FF:000004">
    <property type="entry name" value="Butyrophilin subfamily 1 member A1"/>
    <property type="match status" value="1"/>
</dbReference>
<dbReference type="InterPro" id="IPR043136">
    <property type="entry name" value="B30.2/SPRY_sf"/>
</dbReference>
<organism evidence="11 14">
    <name type="scientific">Gymnodraco acuticeps</name>
    <name type="common">Antarctic dragonfish</name>
    <dbReference type="NCBI Taxonomy" id="8218"/>
    <lineage>
        <taxon>Eukaryota</taxon>
        <taxon>Metazoa</taxon>
        <taxon>Chordata</taxon>
        <taxon>Craniata</taxon>
        <taxon>Vertebrata</taxon>
        <taxon>Euteleostomi</taxon>
        <taxon>Actinopterygii</taxon>
        <taxon>Neopterygii</taxon>
        <taxon>Teleostei</taxon>
        <taxon>Neoteleostei</taxon>
        <taxon>Acanthomorphata</taxon>
        <taxon>Eupercaria</taxon>
        <taxon>Perciformes</taxon>
        <taxon>Notothenioidei</taxon>
        <taxon>Bathydraconidae</taxon>
        <taxon>Gymnodraco</taxon>
    </lineage>
</organism>
<keyword evidence="1" id="KW-0399">Innate immunity</keyword>
<evidence type="ECO:0000256" key="1">
    <source>
        <dbReference type="ARBA" id="ARBA00022588"/>
    </source>
</evidence>
<keyword evidence="5" id="KW-0391">Immunity</keyword>
<evidence type="ECO:0000256" key="7">
    <source>
        <dbReference type="SAM" id="Coils"/>
    </source>
</evidence>
<dbReference type="GO" id="GO:0005737">
    <property type="term" value="C:cytoplasm"/>
    <property type="evidence" value="ECO:0007669"/>
    <property type="project" value="UniProtKB-ARBA"/>
</dbReference>
<keyword evidence="4" id="KW-0862">Zinc</keyword>
<dbReference type="InterPro" id="IPR001841">
    <property type="entry name" value="Znf_RING"/>
</dbReference>
<dbReference type="InterPro" id="IPR051051">
    <property type="entry name" value="E3_ubiq-ligase_TRIM/RNF"/>
</dbReference>
<dbReference type="PROSITE" id="PS00518">
    <property type="entry name" value="ZF_RING_1"/>
    <property type="match status" value="1"/>
</dbReference>
<dbReference type="Pfam" id="PF13445">
    <property type="entry name" value="zf-RING_UBOX"/>
    <property type="match status" value="1"/>
</dbReference>
<dbReference type="GO" id="GO:0045087">
    <property type="term" value="P:innate immune response"/>
    <property type="evidence" value="ECO:0007669"/>
    <property type="project" value="UniProtKB-KW"/>
</dbReference>
<dbReference type="SUPFAM" id="SSF57845">
    <property type="entry name" value="B-box zinc-binding domain"/>
    <property type="match status" value="1"/>
</dbReference>
<dbReference type="SMART" id="SM00589">
    <property type="entry name" value="PRY"/>
    <property type="match status" value="1"/>
</dbReference>
<dbReference type="RefSeq" id="XP_034054572.1">
    <property type="nucleotide sequence ID" value="XM_034198681.1"/>
</dbReference>
<evidence type="ECO:0000313" key="11">
    <source>
        <dbReference type="Proteomes" id="UP000515161"/>
    </source>
</evidence>
<dbReference type="SMART" id="SM00336">
    <property type="entry name" value="BBOX"/>
    <property type="match status" value="1"/>
</dbReference>
<dbReference type="OrthoDB" id="6105938at2759"/>
<name>A0A6P8SUM0_GYMAC</name>
<evidence type="ECO:0000259" key="10">
    <source>
        <dbReference type="PROSITE" id="PS50188"/>
    </source>
</evidence>
<evidence type="ECO:0000259" key="9">
    <source>
        <dbReference type="PROSITE" id="PS50119"/>
    </source>
</evidence>
<feature type="domain" description="RING-type" evidence="8">
    <location>
        <begin position="15"/>
        <end position="55"/>
    </location>
</feature>
<dbReference type="Gene3D" id="2.60.120.920">
    <property type="match status" value="1"/>
</dbReference>
<dbReference type="Pfam" id="PF00622">
    <property type="entry name" value="SPRY"/>
    <property type="match status" value="1"/>
</dbReference>
<dbReference type="Pfam" id="PF13765">
    <property type="entry name" value="PRY"/>
    <property type="match status" value="1"/>
</dbReference>
<dbReference type="InterPro" id="IPR027370">
    <property type="entry name" value="Znf-RING_euk"/>
</dbReference>
<proteinExistence type="predicted"/>
<dbReference type="CDD" id="cd19769">
    <property type="entry name" value="Bbox2_TRIM16-like"/>
    <property type="match status" value="1"/>
</dbReference>
<dbReference type="Gene3D" id="3.30.160.60">
    <property type="entry name" value="Classic Zinc Finger"/>
    <property type="match status" value="1"/>
</dbReference>
<evidence type="ECO:0000256" key="5">
    <source>
        <dbReference type="ARBA" id="ARBA00022859"/>
    </source>
</evidence>
<evidence type="ECO:0000313" key="13">
    <source>
        <dbReference type="RefSeq" id="XP_034054572.1"/>
    </source>
</evidence>
<sequence length="546" mass="61802">MSAASCLLTEDQFLCSICLDVFTDPVTIPCGHNFCKACISEHWDRNVPSQCPNCKDVFNIKPELRVNTFISEMAAQFRQSAQQKARSSSSEQHVVKPEEVPCDVCTGTRLKALKSCLVCLASYCETHLEPHLKNAGFKRHQLIDPEENLESRMCVKHDKLLELFCQTDQVCVCMLCSFSDHKTHDVVPLKEGYEGKKAELGKTEAEIQQMIQKRRLKIQEMNRSVELSKEGADREIADGVQVFTALKESVERSQAELIDTIKEKQRETEVQAEGFIKELEQEISELKKRSSEVEQLSRSEDQLHLLQSFTSLNAAPPTKNWTEVRVRPSYEGTVVRAVTQLEETLSKQMKKLLSEVELKRVQQYEKEVTLDPDTAHPKLILSHDGKQVKFGDVWKNLPNNPERFDYCARVLAKQSFSSGTFYYEVQVKGKTMWVLGVARESINRKGNITASPQNGYWVIWLIKNEYKALAGPPVCLSLKSQPEKVGVFVDYEEGVVSFYDVDAAALIYSFTGCCFKEKLYPHVGPGNDDGGKNYAPLIISPVNHTE</sequence>
<protein>
    <submittedName>
        <fullName evidence="12 13">E3 ubiquitin-protein ligase TRIM21-like</fullName>
    </submittedName>
</protein>
<dbReference type="PANTHER" id="PTHR25465:SF32">
    <property type="entry name" value="BLOODTHIRSTY-RELATED GENE FAMILY, MEMBER 16 ISOFORM X1-RELATED"/>
    <property type="match status" value="1"/>
</dbReference>
<dbReference type="AlphaFoldDB" id="A0A6P8SUM0"/>
<dbReference type="InterPro" id="IPR001870">
    <property type="entry name" value="B30.2/SPRY"/>
</dbReference>
<dbReference type="KEGG" id="gacu:117534483"/>
<keyword evidence="2" id="KW-0479">Metal-binding</keyword>
<dbReference type="CDD" id="cd13733">
    <property type="entry name" value="SPRY_PRY_C-I_1"/>
    <property type="match status" value="1"/>
</dbReference>
<keyword evidence="3 6" id="KW-0863">Zinc-finger</keyword>
<feature type="coiled-coil region" evidence="7">
    <location>
        <begin position="247"/>
        <end position="296"/>
    </location>
</feature>
<feature type="domain" description="B30.2/SPRY" evidence="10">
    <location>
        <begin position="348"/>
        <end position="542"/>
    </location>
</feature>
<dbReference type="Gene3D" id="4.10.830.40">
    <property type="match status" value="1"/>
</dbReference>
<evidence type="ECO:0000256" key="4">
    <source>
        <dbReference type="ARBA" id="ARBA00022833"/>
    </source>
</evidence>
<dbReference type="PANTHER" id="PTHR25465">
    <property type="entry name" value="B-BOX DOMAIN CONTAINING"/>
    <property type="match status" value="1"/>
</dbReference>
<feature type="domain" description="B box-type" evidence="9">
    <location>
        <begin position="149"/>
        <end position="189"/>
    </location>
</feature>
<evidence type="ECO:0000256" key="3">
    <source>
        <dbReference type="ARBA" id="ARBA00022771"/>
    </source>
</evidence>
<reference evidence="12 13" key="1">
    <citation type="submission" date="2025-04" db="UniProtKB">
        <authorList>
            <consortium name="RefSeq"/>
        </authorList>
    </citation>
    <scope>IDENTIFICATION</scope>
</reference>
<dbReference type="RefSeq" id="XP_034054571.1">
    <property type="nucleotide sequence ID" value="XM_034198680.1"/>
</dbReference>
<dbReference type="PROSITE" id="PS50188">
    <property type="entry name" value="B302_SPRY"/>
    <property type="match status" value="1"/>
</dbReference>
<gene>
    <name evidence="12 13 14" type="primary">LOC117534483</name>
</gene>
<dbReference type="PRINTS" id="PR01407">
    <property type="entry name" value="BUTYPHLNCDUF"/>
</dbReference>
<dbReference type="SUPFAM" id="SSF49899">
    <property type="entry name" value="Concanavalin A-like lectins/glucanases"/>
    <property type="match status" value="1"/>
</dbReference>
<dbReference type="GeneID" id="117534483"/>
<dbReference type="InterPro" id="IPR017907">
    <property type="entry name" value="Znf_RING_CS"/>
</dbReference>
<dbReference type="InterPro" id="IPR013083">
    <property type="entry name" value="Znf_RING/FYVE/PHD"/>
</dbReference>
<accession>A0A6P8SUM0</accession>
<dbReference type="SUPFAM" id="SSF57850">
    <property type="entry name" value="RING/U-box"/>
    <property type="match status" value="1"/>
</dbReference>
<dbReference type="PROSITE" id="PS50089">
    <property type="entry name" value="ZF_RING_2"/>
    <property type="match status" value="1"/>
</dbReference>
<dbReference type="SMART" id="SM00449">
    <property type="entry name" value="SPRY"/>
    <property type="match status" value="1"/>
</dbReference>
<keyword evidence="11" id="KW-1185">Reference proteome</keyword>
<keyword evidence="7" id="KW-0175">Coiled coil</keyword>
<dbReference type="GO" id="GO:0008270">
    <property type="term" value="F:zinc ion binding"/>
    <property type="evidence" value="ECO:0007669"/>
    <property type="project" value="UniProtKB-KW"/>
</dbReference>
<evidence type="ECO:0000313" key="12">
    <source>
        <dbReference type="RefSeq" id="XP_034054571.1"/>
    </source>
</evidence>
<evidence type="ECO:0000256" key="2">
    <source>
        <dbReference type="ARBA" id="ARBA00022723"/>
    </source>
</evidence>
<dbReference type="RefSeq" id="XP_034054573.1">
    <property type="nucleotide sequence ID" value="XM_034198682.1"/>
</dbReference>
<dbReference type="Pfam" id="PF25600">
    <property type="entry name" value="TRIM_CC"/>
    <property type="match status" value="1"/>
</dbReference>
<dbReference type="Pfam" id="PF00643">
    <property type="entry name" value="zf-B_box"/>
    <property type="match status" value="1"/>
</dbReference>
<evidence type="ECO:0000313" key="14">
    <source>
        <dbReference type="RefSeq" id="XP_034054573.1"/>
    </source>
</evidence>
<dbReference type="InterPro" id="IPR006574">
    <property type="entry name" value="PRY"/>
</dbReference>
<dbReference type="InterPro" id="IPR013320">
    <property type="entry name" value="ConA-like_dom_sf"/>
</dbReference>